<keyword evidence="1" id="KW-0677">Repeat</keyword>
<dbReference type="InterPro" id="IPR018490">
    <property type="entry name" value="cNMP-bd_dom_sf"/>
</dbReference>
<dbReference type="Gene3D" id="3.10.580.10">
    <property type="entry name" value="CBS-domain"/>
    <property type="match status" value="1"/>
</dbReference>
<evidence type="ECO:0000259" key="4">
    <source>
        <dbReference type="PROSITE" id="PS51371"/>
    </source>
</evidence>
<dbReference type="Pfam" id="PF10335">
    <property type="entry name" value="DUF294_C"/>
    <property type="match status" value="1"/>
</dbReference>
<organism evidence="5 6">
    <name type="scientific">Desulfofustis limnaeus</name>
    <dbReference type="NCBI Taxonomy" id="2740163"/>
    <lineage>
        <taxon>Bacteria</taxon>
        <taxon>Pseudomonadati</taxon>
        <taxon>Thermodesulfobacteriota</taxon>
        <taxon>Desulfobulbia</taxon>
        <taxon>Desulfobulbales</taxon>
        <taxon>Desulfocapsaceae</taxon>
        <taxon>Desulfofustis</taxon>
    </lineage>
</organism>
<dbReference type="CDD" id="cd05401">
    <property type="entry name" value="NT_GlnE_GlnD_like"/>
    <property type="match status" value="1"/>
</dbReference>
<dbReference type="EMBL" id="AP025516">
    <property type="protein sequence ID" value="BDD86393.1"/>
    <property type="molecule type" value="Genomic_DNA"/>
</dbReference>
<gene>
    <name evidence="5" type="ORF">DPPLL_07580</name>
</gene>
<dbReference type="PROSITE" id="PS51371">
    <property type="entry name" value="CBS"/>
    <property type="match status" value="2"/>
</dbReference>
<evidence type="ECO:0000313" key="5">
    <source>
        <dbReference type="EMBL" id="BDD86393.1"/>
    </source>
</evidence>
<dbReference type="PANTHER" id="PTHR48108">
    <property type="entry name" value="CBS DOMAIN-CONTAINING PROTEIN CBSX2, CHLOROPLASTIC"/>
    <property type="match status" value="1"/>
</dbReference>
<evidence type="ECO:0000259" key="3">
    <source>
        <dbReference type="PROSITE" id="PS50042"/>
    </source>
</evidence>
<feature type="domain" description="CBS" evidence="4">
    <location>
        <begin position="182"/>
        <end position="241"/>
    </location>
</feature>
<dbReference type="CDD" id="cd00038">
    <property type="entry name" value="CAP_ED"/>
    <property type="match status" value="1"/>
</dbReference>
<dbReference type="CDD" id="cd04587">
    <property type="entry name" value="CBS_pair_CAP-ED_NT_Pol-beta-like_DUF294_assoc"/>
    <property type="match status" value="1"/>
</dbReference>
<dbReference type="InterPro" id="IPR005105">
    <property type="entry name" value="GlnD_Uridyltrans_N"/>
</dbReference>
<dbReference type="Pfam" id="PF00571">
    <property type="entry name" value="CBS"/>
    <property type="match status" value="2"/>
</dbReference>
<dbReference type="Pfam" id="PF03445">
    <property type="entry name" value="DUF294"/>
    <property type="match status" value="1"/>
</dbReference>
<dbReference type="InterPro" id="IPR000644">
    <property type="entry name" value="CBS_dom"/>
</dbReference>
<dbReference type="Proteomes" id="UP000830055">
    <property type="component" value="Chromosome"/>
</dbReference>
<dbReference type="InterPro" id="IPR014710">
    <property type="entry name" value="RmlC-like_jellyroll"/>
</dbReference>
<protein>
    <submittedName>
        <fullName evidence="5">Nucleotidyltransferase family protein</fullName>
    </submittedName>
</protein>
<dbReference type="SUPFAM" id="SSF51206">
    <property type="entry name" value="cAMP-binding domain-like"/>
    <property type="match status" value="1"/>
</dbReference>
<dbReference type="RefSeq" id="WP_284153484.1">
    <property type="nucleotide sequence ID" value="NZ_AP025516.1"/>
</dbReference>
<accession>A0ABN6M0J4</accession>
<dbReference type="Gene3D" id="2.60.120.10">
    <property type="entry name" value="Jelly Rolls"/>
    <property type="match status" value="1"/>
</dbReference>
<dbReference type="SMART" id="SM00116">
    <property type="entry name" value="CBS"/>
    <property type="match status" value="2"/>
</dbReference>
<evidence type="ECO:0000256" key="2">
    <source>
        <dbReference type="PROSITE-ProRule" id="PRU00703"/>
    </source>
</evidence>
<dbReference type="InterPro" id="IPR000595">
    <property type="entry name" value="cNMP-bd_dom"/>
</dbReference>
<sequence length="647" mass="73704">MTMKTSKKVNEYRADPEVAVAYFRRTVPFDQLDEELLRRLARHCKLDFYPKGTRILVMGESEVNYLYLIQRGAVSKFIVDPQGTVSLKDVRGEGQFFGALGIIQRSRANVDVEAVEDTFCLLLPKEQFLWLLENQPQFAAYYLKDISDQLVNTAYSELRQHKLKRRTSEDLLLFSNTVGDIVGRAAVSVDQDLTIQSAAALMAQQRIGSLLVHVPARPEEIVGIITDRDLRSKVVAAGLDYQQPVSRIMSSPVQKVLSQTLCFDVLLAMLSRGIHHLAVEQGGRIVGVVTSNDIMSLQGNSPYYLFKEIVNQDRISGLYPLAQKIPDVIRSLLKEGGKASHITRMIAIINDHILTRLLTLLEAELGSPPVPYCWLLLGSEGRREQTFKTDQDNALLYADPRDQRQHTEAVRYFTELADKAADHLANCGYPPCPGEIMARNPRWRQPYSVWQGYFASWVCEPNPQELLNATIFFDFKPGFGEVKLAEELRDYLVEKTRRQDIFLLHLARQALTARAPLSFFRNFIVEKDGEYKNRLDIKHKGIASYADFARIFSLKHGIKETNTLARFKVLADEGYLDRQLAKAAEASYELMMQLRLLHQLEQLEQGILPDNHIDPADLTDLERRMLKESFRVLERLQAILETNYPAS</sequence>
<name>A0ABN6M0J4_9BACT</name>
<proteinExistence type="predicted"/>
<feature type="domain" description="CBS" evidence="4">
    <location>
        <begin position="249"/>
        <end position="308"/>
    </location>
</feature>
<dbReference type="SUPFAM" id="SSF54631">
    <property type="entry name" value="CBS-domain pair"/>
    <property type="match status" value="1"/>
</dbReference>
<keyword evidence="2" id="KW-0129">CBS domain</keyword>
<dbReference type="SMART" id="SM00100">
    <property type="entry name" value="cNMP"/>
    <property type="match status" value="1"/>
</dbReference>
<keyword evidence="6" id="KW-1185">Reference proteome</keyword>
<dbReference type="InterPro" id="IPR046342">
    <property type="entry name" value="CBS_dom_sf"/>
</dbReference>
<reference evidence="5 6" key="1">
    <citation type="submission" date="2022-01" db="EMBL/GenBank/DDBJ databases">
        <title>Desulfofustis limnae sp. nov., a novel mesophilic sulfate-reducing bacterium isolated from marsh soil.</title>
        <authorList>
            <person name="Watanabe M."/>
            <person name="Takahashi A."/>
            <person name="Kojima H."/>
            <person name="Fukui M."/>
        </authorList>
    </citation>
    <scope>NUCLEOTIDE SEQUENCE [LARGE SCALE GENOMIC DNA]</scope>
    <source>
        <strain evidence="5 6">PPLL</strain>
    </source>
</reference>
<evidence type="ECO:0000256" key="1">
    <source>
        <dbReference type="ARBA" id="ARBA00022737"/>
    </source>
</evidence>
<dbReference type="Pfam" id="PF00027">
    <property type="entry name" value="cNMP_binding"/>
    <property type="match status" value="1"/>
</dbReference>
<dbReference type="InterPro" id="IPR018821">
    <property type="entry name" value="DUF294_put_nucleoTrafse_sb-bd"/>
</dbReference>
<dbReference type="InterPro" id="IPR051462">
    <property type="entry name" value="CBS_domain-containing"/>
</dbReference>
<evidence type="ECO:0000313" key="6">
    <source>
        <dbReference type="Proteomes" id="UP000830055"/>
    </source>
</evidence>
<feature type="domain" description="Cyclic nucleotide-binding" evidence="3">
    <location>
        <begin position="28"/>
        <end position="132"/>
    </location>
</feature>
<dbReference type="PANTHER" id="PTHR48108:SF31">
    <property type="entry name" value="CBS DOMAIN AND CYCLIC NUCLEOTIDE-REGULATED NUCLEOTIDYLTRANSFERASE"/>
    <property type="match status" value="1"/>
</dbReference>
<dbReference type="PROSITE" id="PS50042">
    <property type="entry name" value="CNMP_BINDING_3"/>
    <property type="match status" value="1"/>
</dbReference>